<name>A0ABW8AT43_9ACTN</name>
<evidence type="ECO:0000256" key="2">
    <source>
        <dbReference type="SAM" id="Phobius"/>
    </source>
</evidence>
<feature type="transmembrane region" description="Helical" evidence="2">
    <location>
        <begin position="89"/>
        <end position="106"/>
    </location>
</feature>
<feature type="transmembrane region" description="Helical" evidence="2">
    <location>
        <begin position="112"/>
        <end position="135"/>
    </location>
</feature>
<dbReference type="RefSeq" id="WP_398284160.1">
    <property type="nucleotide sequence ID" value="NZ_JBITLV010000008.1"/>
</dbReference>
<dbReference type="EMBL" id="JBITLV010000008">
    <property type="protein sequence ID" value="MFI7589556.1"/>
    <property type="molecule type" value="Genomic_DNA"/>
</dbReference>
<feature type="compositionally biased region" description="Basic and acidic residues" evidence="1">
    <location>
        <begin position="413"/>
        <end position="431"/>
    </location>
</feature>
<keyword evidence="2" id="KW-1133">Transmembrane helix</keyword>
<evidence type="ECO:0000313" key="4">
    <source>
        <dbReference type="Proteomes" id="UP001612915"/>
    </source>
</evidence>
<feature type="transmembrane region" description="Helical" evidence="2">
    <location>
        <begin position="348"/>
        <end position="371"/>
    </location>
</feature>
<feature type="transmembrane region" description="Helical" evidence="2">
    <location>
        <begin position="48"/>
        <end position="69"/>
    </location>
</feature>
<gene>
    <name evidence="3" type="ORF">ACIB24_21020</name>
</gene>
<protein>
    <recommendedName>
        <fullName evidence="5">Membrane protein involved in the export of O-antigen and teichoic acid</fullName>
    </recommendedName>
</protein>
<evidence type="ECO:0008006" key="5">
    <source>
        <dbReference type="Google" id="ProtNLM"/>
    </source>
</evidence>
<accession>A0ABW8AT43</accession>
<feature type="transmembrane region" description="Helical" evidence="2">
    <location>
        <begin position="377"/>
        <end position="396"/>
    </location>
</feature>
<evidence type="ECO:0000256" key="1">
    <source>
        <dbReference type="SAM" id="MobiDB-lite"/>
    </source>
</evidence>
<proteinExistence type="predicted"/>
<organism evidence="3 4">
    <name type="scientific">Spongisporangium articulatum</name>
    <dbReference type="NCBI Taxonomy" id="3362603"/>
    <lineage>
        <taxon>Bacteria</taxon>
        <taxon>Bacillati</taxon>
        <taxon>Actinomycetota</taxon>
        <taxon>Actinomycetes</taxon>
        <taxon>Kineosporiales</taxon>
        <taxon>Kineosporiaceae</taxon>
        <taxon>Spongisporangium</taxon>
    </lineage>
</organism>
<feature type="transmembrane region" description="Helical" evidence="2">
    <location>
        <begin position="320"/>
        <end position="341"/>
    </location>
</feature>
<reference evidence="3 4" key="1">
    <citation type="submission" date="2024-10" db="EMBL/GenBank/DDBJ databases">
        <title>The Natural Products Discovery Center: Release of the First 8490 Sequenced Strains for Exploring Actinobacteria Biosynthetic Diversity.</title>
        <authorList>
            <person name="Kalkreuter E."/>
            <person name="Kautsar S.A."/>
            <person name="Yang D."/>
            <person name="Bader C.D."/>
            <person name="Teijaro C.N."/>
            <person name="Fluegel L."/>
            <person name="Davis C.M."/>
            <person name="Simpson J.R."/>
            <person name="Lauterbach L."/>
            <person name="Steele A.D."/>
            <person name="Gui C."/>
            <person name="Meng S."/>
            <person name="Li G."/>
            <person name="Viehrig K."/>
            <person name="Ye F."/>
            <person name="Su P."/>
            <person name="Kiefer A.F."/>
            <person name="Nichols A."/>
            <person name="Cepeda A.J."/>
            <person name="Yan W."/>
            <person name="Fan B."/>
            <person name="Jiang Y."/>
            <person name="Adhikari A."/>
            <person name="Zheng C.-J."/>
            <person name="Schuster L."/>
            <person name="Cowan T.M."/>
            <person name="Smanski M.J."/>
            <person name="Chevrette M.G."/>
            <person name="De Carvalho L.P.S."/>
            <person name="Shen B."/>
        </authorList>
    </citation>
    <scope>NUCLEOTIDE SEQUENCE [LARGE SCALE GENOMIC DNA]</scope>
    <source>
        <strain evidence="3 4">NPDC049639</strain>
    </source>
</reference>
<evidence type="ECO:0000313" key="3">
    <source>
        <dbReference type="EMBL" id="MFI7589556.1"/>
    </source>
</evidence>
<feature type="region of interest" description="Disordered" evidence="1">
    <location>
        <begin position="405"/>
        <end position="437"/>
    </location>
</feature>
<dbReference type="Proteomes" id="UP001612915">
    <property type="component" value="Unassembled WGS sequence"/>
</dbReference>
<feature type="transmembrane region" description="Helical" evidence="2">
    <location>
        <begin position="147"/>
        <end position="169"/>
    </location>
</feature>
<sequence>MIADLARRVLGFAAVPALSILSPLLVTPLVAAKFGAGGWSSVAVGQSVGGAASVVMALSWPTIGAHLIASEPDPGRRRHIYQESFVTRAVAFAVVGPLAFLAAWLVSPAHPVNAGATALGITLNGFTCAWYFVGVSSVRGLVINESVLRLACSVAIAGLLFAGADLWVFGWVTVASWVISIGLNHRTIAGREPPLRPTRALLRTTLAAQGFGTVARTVYGMYYLGTAGLVALVAPGAVAVYAVFDRIIVIGLNGLFALPQAVAGWISSGGPAAVTARARRVTAVGAGLALLALPVAYFAFPLVIHLLYAGEATWTTAQQFVASVLFAAAFLNRGLVLTLLVPQGRESAVYTGYVLSAVLGVPLLLGLAVAFGATGALAAVALVDITLTTWMLVAGLRGGVRRDRQLGQQRAQDQQERQVQDERSPDHDRGAHPPVRT</sequence>
<feature type="transmembrane region" description="Helical" evidence="2">
    <location>
        <begin position="287"/>
        <end position="308"/>
    </location>
</feature>
<keyword evidence="2" id="KW-0472">Membrane</keyword>
<feature type="transmembrane region" description="Helical" evidence="2">
    <location>
        <begin position="221"/>
        <end position="244"/>
    </location>
</feature>
<keyword evidence="2" id="KW-0812">Transmembrane</keyword>
<comment type="caution">
    <text evidence="3">The sequence shown here is derived from an EMBL/GenBank/DDBJ whole genome shotgun (WGS) entry which is preliminary data.</text>
</comment>
<keyword evidence="4" id="KW-1185">Reference proteome</keyword>